<reference evidence="1 2" key="1">
    <citation type="journal article" date="2014" name="Nature">
        <title>An environmental bacterial taxon with a large and distinct metabolic repertoire.</title>
        <authorList>
            <person name="Wilson M.C."/>
            <person name="Mori T."/>
            <person name="Ruckert C."/>
            <person name="Uria A.R."/>
            <person name="Helf M.J."/>
            <person name="Takada K."/>
            <person name="Gernert C."/>
            <person name="Steffens U.A."/>
            <person name="Heycke N."/>
            <person name="Schmitt S."/>
            <person name="Rinke C."/>
            <person name="Helfrich E.J."/>
            <person name="Brachmann A.O."/>
            <person name="Gurgui C."/>
            <person name="Wakimoto T."/>
            <person name="Kracht M."/>
            <person name="Crusemann M."/>
            <person name="Hentschel U."/>
            <person name="Abe I."/>
            <person name="Matsunaga S."/>
            <person name="Kalinowski J."/>
            <person name="Takeyama H."/>
            <person name="Piel J."/>
        </authorList>
    </citation>
    <scope>NUCLEOTIDE SEQUENCE [LARGE SCALE GENOMIC DNA]</scope>
    <source>
        <strain evidence="2">TSY2</strain>
    </source>
</reference>
<name>W4MCQ4_9BACT</name>
<accession>W4MCQ4</accession>
<comment type="caution">
    <text evidence="1">The sequence shown here is derived from an EMBL/GenBank/DDBJ whole genome shotgun (WGS) entry which is preliminary data.</text>
</comment>
<gene>
    <name evidence="1" type="ORF">ETSY2_11455</name>
</gene>
<dbReference type="HOGENOM" id="CLU_3150702_0_0_7"/>
<keyword evidence="2" id="KW-1185">Reference proteome</keyword>
<evidence type="ECO:0000313" key="2">
    <source>
        <dbReference type="Proteomes" id="UP000019140"/>
    </source>
</evidence>
<organism evidence="1 2">
    <name type="scientific">Candidatus Entotheonella gemina</name>
    <dbReference type="NCBI Taxonomy" id="1429439"/>
    <lineage>
        <taxon>Bacteria</taxon>
        <taxon>Pseudomonadati</taxon>
        <taxon>Nitrospinota/Tectimicrobiota group</taxon>
        <taxon>Candidatus Tectimicrobiota</taxon>
        <taxon>Candidatus Entotheonellia</taxon>
        <taxon>Candidatus Entotheonellales</taxon>
        <taxon>Candidatus Entotheonellaceae</taxon>
        <taxon>Candidatus Entotheonella</taxon>
    </lineage>
</organism>
<protein>
    <submittedName>
        <fullName evidence="1">Uncharacterized protein</fullName>
    </submittedName>
</protein>
<dbReference type="Gene3D" id="2.60.40.650">
    <property type="match status" value="1"/>
</dbReference>
<dbReference type="AlphaFoldDB" id="W4MCQ4"/>
<dbReference type="EMBL" id="AZHX01000463">
    <property type="protein sequence ID" value="ETX07397.1"/>
    <property type="molecule type" value="Genomic_DNA"/>
</dbReference>
<dbReference type="Proteomes" id="UP000019140">
    <property type="component" value="Unassembled WGS sequence"/>
</dbReference>
<evidence type="ECO:0000313" key="1">
    <source>
        <dbReference type="EMBL" id="ETX07397.1"/>
    </source>
</evidence>
<proteinExistence type="predicted"/>
<sequence length="48" mass="5593">MDKPGSYRLMARARDEVGRLQPREPRYNNMRKNFNAVIANEVTIVESV</sequence>